<dbReference type="Gene3D" id="3.30.360.10">
    <property type="entry name" value="Dihydrodipicolinate Reductase, domain 2"/>
    <property type="match status" value="1"/>
</dbReference>
<protein>
    <recommendedName>
        <fullName evidence="6">Gfo/Idh/MocA family oxidoreductase</fullName>
    </recommendedName>
</protein>
<dbReference type="AlphaFoldDB" id="A0A6J4QNY6"/>
<dbReference type="PANTHER" id="PTHR22604">
    <property type="entry name" value="OXIDOREDUCTASES"/>
    <property type="match status" value="1"/>
</dbReference>
<accession>A0A6J4QNY6</accession>
<dbReference type="InterPro" id="IPR055170">
    <property type="entry name" value="GFO_IDH_MocA-like_dom"/>
</dbReference>
<dbReference type="GO" id="GO:0016491">
    <property type="term" value="F:oxidoreductase activity"/>
    <property type="evidence" value="ECO:0007669"/>
    <property type="project" value="UniProtKB-KW"/>
</dbReference>
<evidence type="ECO:0000259" key="4">
    <source>
        <dbReference type="Pfam" id="PF22725"/>
    </source>
</evidence>
<dbReference type="GO" id="GO:0000166">
    <property type="term" value="F:nucleotide binding"/>
    <property type="evidence" value="ECO:0007669"/>
    <property type="project" value="InterPro"/>
</dbReference>
<dbReference type="SUPFAM" id="SSF51735">
    <property type="entry name" value="NAD(P)-binding Rossmann-fold domains"/>
    <property type="match status" value="1"/>
</dbReference>
<dbReference type="Gene3D" id="3.40.50.720">
    <property type="entry name" value="NAD(P)-binding Rossmann-like Domain"/>
    <property type="match status" value="1"/>
</dbReference>
<feature type="domain" description="Gfo/Idh/MocA-like oxidoreductase N-terminal" evidence="3">
    <location>
        <begin position="7"/>
        <end position="126"/>
    </location>
</feature>
<evidence type="ECO:0008006" key="6">
    <source>
        <dbReference type="Google" id="ProtNLM"/>
    </source>
</evidence>
<proteinExistence type="inferred from homology"/>
<dbReference type="InterPro" id="IPR050984">
    <property type="entry name" value="Gfo/Idh/MocA_domain"/>
</dbReference>
<dbReference type="Pfam" id="PF01408">
    <property type="entry name" value="GFO_IDH_MocA"/>
    <property type="match status" value="1"/>
</dbReference>
<dbReference type="EMBL" id="CADCVE010000022">
    <property type="protein sequence ID" value="CAA9447546.1"/>
    <property type="molecule type" value="Genomic_DNA"/>
</dbReference>
<organism evidence="5">
    <name type="scientific">uncultured Rubrobacteraceae bacterium</name>
    <dbReference type="NCBI Taxonomy" id="349277"/>
    <lineage>
        <taxon>Bacteria</taxon>
        <taxon>Bacillati</taxon>
        <taxon>Actinomycetota</taxon>
        <taxon>Rubrobacteria</taxon>
        <taxon>Rubrobacterales</taxon>
        <taxon>Rubrobacteraceae</taxon>
        <taxon>environmental samples</taxon>
    </lineage>
</organism>
<evidence type="ECO:0000256" key="1">
    <source>
        <dbReference type="ARBA" id="ARBA00010928"/>
    </source>
</evidence>
<dbReference type="InterPro" id="IPR000683">
    <property type="entry name" value="Gfo/Idh/MocA-like_OxRdtase_N"/>
</dbReference>
<evidence type="ECO:0000256" key="2">
    <source>
        <dbReference type="ARBA" id="ARBA00023002"/>
    </source>
</evidence>
<evidence type="ECO:0000313" key="5">
    <source>
        <dbReference type="EMBL" id="CAA9447546.1"/>
    </source>
</evidence>
<feature type="domain" description="GFO/IDH/MocA-like oxidoreductase" evidence="4">
    <location>
        <begin position="136"/>
        <end position="248"/>
    </location>
</feature>
<keyword evidence="2" id="KW-0560">Oxidoreductase</keyword>
<dbReference type="SUPFAM" id="SSF55347">
    <property type="entry name" value="Glyceraldehyde-3-phosphate dehydrogenase-like, C-terminal domain"/>
    <property type="match status" value="1"/>
</dbReference>
<evidence type="ECO:0000259" key="3">
    <source>
        <dbReference type="Pfam" id="PF01408"/>
    </source>
</evidence>
<dbReference type="Pfam" id="PF22725">
    <property type="entry name" value="GFO_IDH_MocA_C3"/>
    <property type="match status" value="1"/>
</dbReference>
<dbReference type="PANTHER" id="PTHR22604:SF105">
    <property type="entry name" value="TRANS-1,2-DIHYDROBENZENE-1,2-DIOL DEHYDROGENASE"/>
    <property type="match status" value="1"/>
</dbReference>
<comment type="similarity">
    <text evidence="1">Belongs to the Gfo/Idh/MocA family.</text>
</comment>
<gene>
    <name evidence="5" type="ORF">AVDCRST_MAG28-1038</name>
</gene>
<name>A0A6J4QNY6_9ACTN</name>
<dbReference type="InterPro" id="IPR036291">
    <property type="entry name" value="NAD(P)-bd_dom_sf"/>
</dbReference>
<reference evidence="5" key="1">
    <citation type="submission" date="2020-02" db="EMBL/GenBank/DDBJ databases">
        <authorList>
            <person name="Meier V. D."/>
        </authorList>
    </citation>
    <scope>NUCLEOTIDE SEQUENCE</scope>
    <source>
        <strain evidence="5">AVDCRST_MAG28</strain>
    </source>
</reference>
<sequence>MRDGALRLGVLGAARIATGGIMPAAARTDAVEVVAVASRGGKKVREVREAAPEAALFEDYESFLKEAEIEAVYVPLPNSMHVEWTLRALEAGKHVLCEKPFSLDVEGAEKAVEAAKSAGLALMEGFMYRFHPQMVRLAECLGDGVIGEVRQAIAEFGHRIDDPEDVRIIGSLGGGSLGDVGCYCVSGLRLVFGSEPRRASAFGRFTEDGADEEFAGILEFDGGTGLVSCGASSARRERLEIVGTDGRVTLDAPFRPDKSGGMMEIRRGDEVTTERFEQSDPYRLELEEFACAIREGRDPAVGPQEILGNARAVEALLESARSGGESRGV</sequence>